<dbReference type="RefSeq" id="WP_092568360.1">
    <property type="nucleotide sequence ID" value="NZ_BMXH01000002.1"/>
</dbReference>
<evidence type="ECO:0008006" key="4">
    <source>
        <dbReference type="Google" id="ProtNLM"/>
    </source>
</evidence>
<organism evidence="2 3">
    <name type="scientific">Aidingimonas halophila</name>
    <dbReference type="NCBI Taxonomy" id="574349"/>
    <lineage>
        <taxon>Bacteria</taxon>
        <taxon>Pseudomonadati</taxon>
        <taxon>Pseudomonadota</taxon>
        <taxon>Gammaproteobacteria</taxon>
        <taxon>Oceanospirillales</taxon>
        <taxon>Halomonadaceae</taxon>
        <taxon>Aidingimonas</taxon>
    </lineage>
</organism>
<dbReference type="Proteomes" id="UP000198500">
    <property type="component" value="Unassembled WGS sequence"/>
</dbReference>
<sequence length="95" mass="11230">MSNREAYEQKLQAKLDEWQAEIDKLRARAKSNEADARIEREEEADRLEAKREEVRQKLDELRNSSDDAWDDIKDGAERAWDSLSASFEKARSRFK</sequence>
<dbReference type="EMBL" id="FNNI01000002">
    <property type="protein sequence ID" value="SDW61913.1"/>
    <property type="molecule type" value="Genomic_DNA"/>
</dbReference>
<evidence type="ECO:0000313" key="3">
    <source>
        <dbReference type="Proteomes" id="UP000198500"/>
    </source>
</evidence>
<gene>
    <name evidence="2" type="ORF">SAMN05443545_102290</name>
</gene>
<dbReference type="AlphaFoldDB" id="A0A1H2V0T4"/>
<keyword evidence="3" id="KW-1185">Reference proteome</keyword>
<protein>
    <recommendedName>
        <fullName evidence="4">Coiled coil domain-containing protein</fullName>
    </recommendedName>
</protein>
<name>A0A1H2V0T4_9GAMM</name>
<proteinExistence type="predicted"/>
<feature type="region of interest" description="Disordered" evidence="1">
    <location>
        <begin position="29"/>
        <end position="48"/>
    </location>
</feature>
<dbReference type="OrthoDB" id="9813316at2"/>
<evidence type="ECO:0000256" key="1">
    <source>
        <dbReference type="SAM" id="MobiDB-lite"/>
    </source>
</evidence>
<dbReference type="STRING" id="574349.SAMN05443545_102290"/>
<reference evidence="2 3" key="1">
    <citation type="submission" date="2016-10" db="EMBL/GenBank/DDBJ databases">
        <authorList>
            <person name="de Groot N.N."/>
        </authorList>
    </citation>
    <scope>NUCLEOTIDE SEQUENCE [LARGE SCALE GENOMIC DNA]</scope>
    <source>
        <strain evidence="2 3">DSM 19219</strain>
    </source>
</reference>
<accession>A0A1H2V0T4</accession>
<evidence type="ECO:0000313" key="2">
    <source>
        <dbReference type="EMBL" id="SDW61913.1"/>
    </source>
</evidence>
<feature type="compositionally biased region" description="Basic and acidic residues" evidence="1">
    <location>
        <begin position="29"/>
        <end position="40"/>
    </location>
</feature>